<dbReference type="InterPro" id="IPR020841">
    <property type="entry name" value="PKS_Beta-ketoAc_synthase_dom"/>
</dbReference>
<comment type="function">
    <text evidence="8">Involved in the biosynthesis of antibiotic erythromycin via the biosynthesis of its aglycone precursor, 6-deoxyerythronolide B (6-dEB).</text>
</comment>
<dbReference type="GO" id="GO:0004315">
    <property type="term" value="F:3-oxoacyl-[acyl-carrier-protein] synthase activity"/>
    <property type="evidence" value="ECO:0007669"/>
    <property type="project" value="InterPro"/>
</dbReference>
<keyword evidence="3" id="KW-0808">Transferase</keyword>
<dbReference type="InterPro" id="IPR018201">
    <property type="entry name" value="Ketoacyl_synth_AS"/>
</dbReference>
<evidence type="ECO:0000256" key="1">
    <source>
        <dbReference type="ARBA" id="ARBA00022450"/>
    </source>
</evidence>
<dbReference type="InterPro" id="IPR050091">
    <property type="entry name" value="PKS_NRPS_Biosynth_Enz"/>
</dbReference>
<dbReference type="InterPro" id="IPR036291">
    <property type="entry name" value="NAD(P)-bd_dom_sf"/>
</dbReference>
<dbReference type="SUPFAM" id="SSF51735">
    <property type="entry name" value="NAD(P)-binding Rossmann-fold domains"/>
    <property type="match status" value="4"/>
</dbReference>
<evidence type="ECO:0000256" key="6">
    <source>
        <dbReference type="ARBA" id="ARBA00023315"/>
    </source>
</evidence>
<dbReference type="InterPro" id="IPR049551">
    <property type="entry name" value="PKS_DH_C"/>
</dbReference>
<dbReference type="SUPFAM" id="SSF101173">
    <property type="entry name" value="Docking domain B of the erythromycin polyketide synthase (DEBS)"/>
    <property type="match status" value="1"/>
</dbReference>
<dbReference type="PROSITE" id="PS52019">
    <property type="entry name" value="PKS_MFAS_DH"/>
    <property type="match status" value="2"/>
</dbReference>
<dbReference type="Pfam" id="PF00109">
    <property type="entry name" value="ketoacyl-synt"/>
    <property type="match status" value="2"/>
</dbReference>
<dbReference type="SMART" id="SM00825">
    <property type="entry name" value="PKS_KS"/>
    <property type="match status" value="2"/>
</dbReference>
<dbReference type="Pfam" id="PF00698">
    <property type="entry name" value="Acyl_transf_1"/>
    <property type="match status" value="2"/>
</dbReference>
<dbReference type="InterPro" id="IPR055123">
    <property type="entry name" value="SpnB-like_Rossmann"/>
</dbReference>
<dbReference type="GO" id="GO:0047879">
    <property type="term" value="F:erythronolide synthase activity"/>
    <property type="evidence" value="ECO:0007669"/>
    <property type="project" value="UniProtKB-EC"/>
</dbReference>
<dbReference type="FunFam" id="1.10.1200.10:FF:000007">
    <property type="entry name" value="Probable polyketide synthase pks17"/>
    <property type="match status" value="2"/>
</dbReference>
<evidence type="ECO:0000313" key="16">
    <source>
        <dbReference type="EMBL" id="MBB1160306.1"/>
    </source>
</evidence>
<dbReference type="CDD" id="cd00833">
    <property type="entry name" value="PKS"/>
    <property type="match status" value="2"/>
</dbReference>
<gene>
    <name evidence="16" type="ORF">H4281_44780</name>
</gene>
<dbReference type="Pfam" id="PF16197">
    <property type="entry name" value="KAsynt_C_assoc"/>
    <property type="match status" value="2"/>
</dbReference>
<dbReference type="Pfam" id="PF02801">
    <property type="entry name" value="Ketoacyl-synt_C"/>
    <property type="match status" value="2"/>
</dbReference>
<dbReference type="SUPFAM" id="SSF47336">
    <property type="entry name" value="ACP-like"/>
    <property type="match status" value="2"/>
</dbReference>
<comment type="catalytic activity">
    <reaction evidence="7">
        <text>6 (S)-methylmalonyl-CoA + propanoyl-CoA + 6 NADPH + 12 H(+) = 6-deoxyerythronolide B + 6 CO2 + 6 NADP(+) + 7 CoA + H2O</text>
        <dbReference type="Rhea" id="RHEA:23068"/>
        <dbReference type="ChEBI" id="CHEBI:15377"/>
        <dbReference type="ChEBI" id="CHEBI:15378"/>
        <dbReference type="ChEBI" id="CHEBI:16089"/>
        <dbReference type="ChEBI" id="CHEBI:16526"/>
        <dbReference type="ChEBI" id="CHEBI:57287"/>
        <dbReference type="ChEBI" id="CHEBI:57327"/>
        <dbReference type="ChEBI" id="CHEBI:57392"/>
        <dbReference type="ChEBI" id="CHEBI:57783"/>
        <dbReference type="ChEBI" id="CHEBI:58349"/>
        <dbReference type="EC" id="2.3.1.94"/>
    </reaction>
</comment>
<proteinExistence type="predicted"/>
<dbReference type="InterPro" id="IPR006162">
    <property type="entry name" value="Ppantetheine_attach_site"/>
</dbReference>
<dbReference type="SUPFAM" id="SSF55048">
    <property type="entry name" value="Probable ACP-binding domain of malonyl-CoA ACP transacylase"/>
    <property type="match status" value="2"/>
</dbReference>
<dbReference type="Pfam" id="PF00550">
    <property type="entry name" value="PP-binding"/>
    <property type="match status" value="2"/>
</dbReference>
<evidence type="ECO:0000256" key="5">
    <source>
        <dbReference type="ARBA" id="ARBA00023268"/>
    </source>
</evidence>
<dbReference type="EMBL" id="JACGZW010000032">
    <property type="protein sequence ID" value="MBB1160306.1"/>
    <property type="molecule type" value="Genomic_DNA"/>
</dbReference>
<dbReference type="RefSeq" id="WP_182896919.1">
    <property type="nucleotide sequence ID" value="NZ_JACGZW010000032.1"/>
</dbReference>
<dbReference type="InterPro" id="IPR014030">
    <property type="entry name" value="Ketoacyl_synth_N"/>
</dbReference>
<dbReference type="InterPro" id="IPR020806">
    <property type="entry name" value="PKS_PP-bd"/>
</dbReference>
<comment type="pathway">
    <text evidence="9">Antibiotic biosynthesis; erythromycin biosynthesis.</text>
</comment>
<feature type="region of interest" description="C-terminal hotdog fold" evidence="12">
    <location>
        <begin position="2760"/>
        <end position="2900"/>
    </location>
</feature>
<dbReference type="PROSITE" id="PS00606">
    <property type="entry name" value="KS3_1"/>
    <property type="match status" value="2"/>
</dbReference>
<dbReference type="GO" id="GO:0006633">
    <property type="term" value="P:fatty acid biosynthetic process"/>
    <property type="evidence" value="ECO:0007669"/>
    <property type="project" value="InterPro"/>
</dbReference>
<dbReference type="InterPro" id="IPR036736">
    <property type="entry name" value="ACP-like_sf"/>
</dbReference>
<evidence type="ECO:0000256" key="3">
    <source>
        <dbReference type="ARBA" id="ARBA00022679"/>
    </source>
</evidence>
<dbReference type="Proteomes" id="UP000526734">
    <property type="component" value="Unassembled WGS sequence"/>
</dbReference>
<dbReference type="SMART" id="SM01294">
    <property type="entry name" value="PKS_PP_betabranch"/>
    <property type="match status" value="2"/>
</dbReference>
<dbReference type="InterPro" id="IPR057326">
    <property type="entry name" value="KR_dom"/>
</dbReference>
<dbReference type="SUPFAM" id="SSF52151">
    <property type="entry name" value="FabD/lysophospholipase-like"/>
    <property type="match status" value="2"/>
</dbReference>
<accession>A0A7W3W7J0</accession>
<dbReference type="InterPro" id="IPR036299">
    <property type="entry name" value="Polyketide_synth_docking_sf"/>
</dbReference>
<dbReference type="FunFam" id="3.40.47.10:FF:000019">
    <property type="entry name" value="Polyketide synthase type I"/>
    <property type="match status" value="2"/>
</dbReference>
<evidence type="ECO:0000313" key="17">
    <source>
        <dbReference type="Proteomes" id="UP000526734"/>
    </source>
</evidence>
<dbReference type="InterPro" id="IPR049552">
    <property type="entry name" value="PKS_DH_N"/>
</dbReference>
<dbReference type="PANTHER" id="PTHR43775:SF51">
    <property type="entry name" value="INACTIVE PHENOLPHTHIOCEROL SYNTHESIS POLYKETIDE SYNTHASE TYPE I PKS1-RELATED"/>
    <property type="match status" value="1"/>
</dbReference>
<dbReference type="InterPro" id="IPR016039">
    <property type="entry name" value="Thiolase-like"/>
</dbReference>
<dbReference type="InterPro" id="IPR014031">
    <property type="entry name" value="Ketoacyl_synth_C"/>
</dbReference>
<dbReference type="SUPFAM" id="SSF53901">
    <property type="entry name" value="Thiolase-like"/>
    <property type="match status" value="2"/>
</dbReference>
<sequence length="3501" mass="365221">MSNEEKLREYLKFVTAELQDKSERLREVEEKAREPIAIIGMSCRFPGGVSSPDDLWDLVSTGTDAISGFPADRGWNLPELYDPDPDHPGTSHVRSGGFIAGATEFDPVFFGISPREAQAMDPQQRLVLETAWEAFEQAGIDPESLRGSATGVFAGSSGQDYLGLLANTAEGAEGHAGTGNVSSVLSGRVSYVFGFEGPAVTVDTACSSSLVALHLAVQSLRSGECSLALAGGVMVMSTPGIFVEFSRQRAISPDGRCKSFAETADGAGFSEGVGLLLVERLSDAQRNGHRVLAVVRGSAVNQDGASNGLTAPNGPSQQRVIRAALANAGLGSSDVDTVEAHGTGTTLGDPIEAQALLATYGQGRAEGRPLWLGSIKSNIGHSQAAAGVAGVIKMVLAIRHGVLPKSLHIDEPSSHVDWSAGAVELLAESREWPESGRPRRAGVSSFGISGTNAHVIVEQAPEEPAEAPVRELDVVPWVLSGKSEAAVRDQARRLAARLPDGASLTEVAFSLATTRAALDCRAAVTGRDRSELLRGLHAVADGASPVAASGGPGGVVFVFPGQGSQWAGMALSLLESSPVFAARLAECAAALESFVDWPLPDVLGDASALERLDVVQPVLWAVMVSLAEVWKSRGVKPAAVVGHSQGEIAAAVVAGGLSLQDGARVVALRSKALTVLSGKGGMVSVAERVEKVRERLGPRISVAAVNGPGSVVVSGDPDALDELIAGCERDGVRARKVPVDYASHSAHVEQIEAELLEVLAPVSPVSGQVPFYSAVTGAVLDTADMDAEYWYRNLRNTVEFEKATRTMLAEGYQVFVEVSPHPVLVPGLQETLDDTAAAAIGTLRRDEGGLDRFTASLGEVFAHGGAVDWDVFFAGTNARPTDLPTYAFQRQRYWLDPVAPRGDVRSLGLVATGHPLLAATVGLADSDGALFTGRLSLEAQPWLADHLVLGSVLFPGTGFVELALHAGEQVGCDLLEELTLEAPLVLPASGGVQVQVVAGSPDDSGTRPLAVYTRPDDDTPDQPWTRHASGMLGTRRQAPSFDLAAWPPPEAVPVEIGDAYERLSGFGLDYGPVFQGLTGVWRRGAEIFAEVALNDDAAADEFGIHPALLDAALHAIAMDASAGPGESRLPFSWTGVSLFASGASTLRVRLAPAGSGGVSVEFADAAGVPVGVVGELVTRPVSADQLRTAEGSLLRLTWTEIPAPAADTTCAIVGPAGTQFPRYDDFAALARQEELPDVVLVECADERDDVRATVGAALAAIQSWLSEERLADTRLALVTRGAVDGSDLAGAAVWGLVRSAQSEHPGRLVLVDVDGLASYDQLPGALALDEPQLAISDGAVRVPRLEREPSTVEYPATGGTVLLTGGTGTLGGIVARHLVTEHGVRKLVLLSRRGMDAPGAPELVEQLRELGAEVAVVACDAADREALAAVLAEHPLTGVVHAAGVLDDGVVASLTPERLETVLRPKADAARNLDELTRDHDLSMFVLFSSAAGLLGSAGQGNYAAANAFLDALAQRRRAEGLPAVSLAWGLWEQSSELTGSLDKSDVGRMNRSGMTALSAEAGLALFDAAIGSEAAVLAPVRLDLAALRTAAAVPPLFRGLVRTPARRAGRAGSADGLRQRLAGVGEAERERVLLEVVRTHVAGVLGFSAPGAIGASRAFTDLGFDSLTALELRNRLNAATGLRLPATLVFDHPTPAALARQLQTQLVGSEAPATVAPVAKPADEPIAIVGMACRFPGGVASPEDLWQLVAGGTDAISALPDDRNWDLDGLYDFAAAPGHEGVSRAREGGFLYDAADFDADFFAISPREALAMDPQQRLLLETAWEALERAGIDPHALRGSATGVFAGVMYHDYGMRSSSVPDGVEAYLGNGNAGSVASGRVSYVFGFEGPAVTVDTACSSSLVALHLAAQSLRSGECSLALAGGVTVLSNPGIFTEFSRQRGLAGDGRCKPFSAAADGTGWGEGVGLVLVERLSDAQRNGHQVLALLRGSAVNQDGASNGLTAPNGPSQQRVIRQALASSGLAAGEVDAVEAHGTGTSLGDPIEAQALLAAYGQDRPADRPLWIGSVKSNIGHTQAAAGVAGVIKMVQAMRYGQLPKSLHLDEPSPHVDWSAGAVEVLSEAQPWPETTHPRRAGVSSFGASGTNAHVILEQAPEAADATEPAGEQPASLPWVLSAKNEKALRQQAWTLGEWVRADEHRTAADVAYSLATTRASLECRAAVVAGSRDELLRGLAAVAEGEQLAGVVVNTAAESGDVVFVFPGQGSQWAGMALGLLESSPVFAERLAECAAALASFVDWSLLDVLRGVAGAPPLDRVDVVQPALWAVMVSLAEVWRAHGVQPAAVVGHSQGEIAAACVAGALSLEDGARVSALRSRALLALAGHGEMVSVVASADWVRERSEPFGDRISLAAVNGPGTVVVSGEPAALAELITVCEAEGVRARRVPVDYASHSPHVEQIEDELRKVLAPISPRPAEIPFCSTLTGEPVDTTALDADYWYRNLRHTVRFEDATRRLLADGHRVFVEISAHPVLLTGLQETIEDTGEAAAAIGTLRRDDGGFDRFLLSLAEAHTHGAAVDWTSFFAGTGARRTELPTYAFQRQRYWLDALAPAGDARGLGLTSAEHPLLGAAVGLPESDGVLFTGRLSLETQPWLADHSALGSVLFPGVGLVEFALEAGRQAGCDVLAELVLETPLLLPERGGVQVQVAVGGADDSGHRTVNIYSRPESEDLSGAWVRRATGVLSAAAESPSAELGSWPPAGAEAIPVGEVYDRMAALGLHYGPAFQGLSAVWRHGDEIWAEARLPEGVDAGSFAVHPALLDAALHGVVAGDFVPDDDTAGQPRLPFSWSGVSLHATGVSALRARLSPTESGGVAVSLADSDGKLVAVVESLVTRPVPAGQFAAERPAGDSLFRLAWIQQPVAGAKPARWAVLGEPSALADLDVDRYSDLTELAKDDPPELVFAECASGRTAREAANSALTVVQSWLAEERFADSRLVLLTRGAVDGEDLAAAAVWGLVRSAQSEHPGRFVLVDLDGAPASRERLPGALALDEPQLAIRDGVVRAPRLEKREPAAGQPPVLAGTVLITGGTGLLGGFVARHLASVHNVRHLVLLSRRGLAAPGATELVAELTELGAEATVVACDAADRDALAAVLDQIPAEHPLTAVVHTAGVLDDGVVESLSPQRLDAVFRPKADAALNLHDLTRDLDLDAFVLFSSAAGLLGGPGQANYAAANAFVDALARQRRSRGLPAVALEWGLWTDTSELTAGIDKADRSRMTRAGVVGLSAAEGLALFDAALAGDDAVLAPMRLDLGSVSEVPVLFRGLVRTRGRDTAKAGDSVDALRKRLAEAAEVDRERVLLELVRKHVAGVLGFAAPDAVGPARAFTELGFDSLTALELRNRLNIATGLRFSATLVFDYPTPAALAKHLRAEFEDAAAGQAAGLAELARLEEALAGTSPDPAVVKRLEALLAKGKRTVPAVEKELDQASDEEIFGLIDEELGLS</sequence>
<dbReference type="Gene3D" id="3.40.366.10">
    <property type="entry name" value="Malonyl-Coenzyme A Acyl Carrier Protein, domain 2"/>
    <property type="match status" value="2"/>
</dbReference>
<dbReference type="InterPro" id="IPR032821">
    <property type="entry name" value="PKS_assoc"/>
</dbReference>
<dbReference type="EC" id="2.3.1.94" evidence="11"/>
<comment type="caution">
    <text evidence="16">The sequence shown here is derived from an EMBL/GenBank/DDBJ whole genome shotgun (WGS) entry which is preliminary data.</text>
</comment>
<dbReference type="Gene3D" id="3.40.47.10">
    <property type="match status" value="2"/>
</dbReference>
<keyword evidence="17" id="KW-1185">Reference proteome</keyword>
<dbReference type="Pfam" id="PF14765">
    <property type="entry name" value="PS-DH"/>
    <property type="match status" value="2"/>
</dbReference>
<dbReference type="InterPro" id="IPR014043">
    <property type="entry name" value="Acyl_transferase_dom"/>
</dbReference>
<feature type="active site" description="Proton donor; for dehydratase activity" evidence="12">
    <location>
        <position position="1110"/>
    </location>
</feature>
<feature type="region of interest" description="N-terminal hotdog fold" evidence="12">
    <location>
        <begin position="914"/>
        <end position="1039"/>
    </location>
</feature>
<dbReference type="PANTHER" id="PTHR43775">
    <property type="entry name" value="FATTY ACID SYNTHASE"/>
    <property type="match status" value="1"/>
</dbReference>
<evidence type="ECO:0000259" key="14">
    <source>
        <dbReference type="PROSITE" id="PS52004"/>
    </source>
</evidence>
<dbReference type="SMART" id="SM00822">
    <property type="entry name" value="PKS_KR"/>
    <property type="match status" value="2"/>
</dbReference>
<evidence type="ECO:0000256" key="2">
    <source>
        <dbReference type="ARBA" id="ARBA00022553"/>
    </source>
</evidence>
<keyword evidence="1" id="KW-0596">Phosphopantetheine</keyword>
<dbReference type="InterPro" id="IPR013968">
    <property type="entry name" value="PKS_KR"/>
</dbReference>
<keyword evidence="6" id="KW-0012">Acyltransferase</keyword>
<name>A0A7W3W7J0_9PSEU</name>
<dbReference type="SMART" id="SM00826">
    <property type="entry name" value="PKS_DH"/>
    <property type="match status" value="2"/>
</dbReference>
<dbReference type="Gene3D" id="3.10.129.110">
    <property type="entry name" value="Polyketide synthase dehydratase"/>
    <property type="match status" value="2"/>
</dbReference>
<reference evidence="16 17" key="1">
    <citation type="submission" date="2020-08" db="EMBL/GenBank/DDBJ databases">
        <title>Amycolatopsis sp. nov. DR6-1 isolated from Dendrobium heterocarpum.</title>
        <authorList>
            <person name="Tedsree N."/>
            <person name="Kuncharoen N."/>
            <person name="Likhitwitayawuid K."/>
            <person name="Tanasupawat S."/>
        </authorList>
    </citation>
    <scope>NUCLEOTIDE SEQUENCE [LARGE SCALE GENOMIC DNA]</scope>
    <source>
        <strain evidence="16 17">DR6-1</strain>
    </source>
</reference>
<evidence type="ECO:0000259" key="13">
    <source>
        <dbReference type="PROSITE" id="PS50075"/>
    </source>
</evidence>
<organism evidence="16 17">
    <name type="scientific">Amycolatopsis dendrobii</name>
    <dbReference type="NCBI Taxonomy" id="2760662"/>
    <lineage>
        <taxon>Bacteria</taxon>
        <taxon>Bacillati</taxon>
        <taxon>Actinomycetota</taxon>
        <taxon>Actinomycetes</taxon>
        <taxon>Pseudonocardiales</taxon>
        <taxon>Pseudonocardiaceae</taxon>
        <taxon>Amycolatopsis</taxon>
    </lineage>
</organism>
<feature type="region of interest" description="C-terminal hotdog fold" evidence="12">
    <location>
        <begin position="1051"/>
        <end position="1187"/>
    </location>
</feature>
<dbReference type="InterPro" id="IPR049900">
    <property type="entry name" value="PKS_mFAS_DH"/>
</dbReference>
<evidence type="ECO:0000256" key="7">
    <source>
        <dbReference type="ARBA" id="ARBA00052442"/>
    </source>
</evidence>
<dbReference type="InterPro" id="IPR042104">
    <property type="entry name" value="PKS_dehydratase_sf"/>
</dbReference>
<dbReference type="PROSITE" id="PS00012">
    <property type="entry name" value="PHOSPHOPANTETHEINE"/>
    <property type="match status" value="2"/>
</dbReference>
<feature type="active site" description="Proton acceptor; for dehydratase activity" evidence="12">
    <location>
        <position position="2655"/>
    </location>
</feature>
<dbReference type="GO" id="GO:0031177">
    <property type="term" value="F:phosphopantetheine binding"/>
    <property type="evidence" value="ECO:0007669"/>
    <property type="project" value="InterPro"/>
</dbReference>
<dbReference type="SMART" id="SM00823">
    <property type="entry name" value="PKS_PP"/>
    <property type="match status" value="2"/>
</dbReference>
<feature type="active site" description="Proton donor; for dehydratase activity" evidence="12">
    <location>
        <position position="2819"/>
    </location>
</feature>
<evidence type="ECO:0000256" key="9">
    <source>
        <dbReference type="ARBA" id="ARBA00060622"/>
    </source>
</evidence>
<feature type="domain" description="PKS/mFAS DH" evidence="15">
    <location>
        <begin position="2623"/>
        <end position="2900"/>
    </location>
</feature>
<evidence type="ECO:0000256" key="12">
    <source>
        <dbReference type="PROSITE-ProRule" id="PRU01363"/>
    </source>
</evidence>
<feature type="region of interest" description="N-terminal hotdog fold" evidence="12">
    <location>
        <begin position="2623"/>
        <end position="2748"/>
    </location>
</feature>
<keyword evidence="5" id="KW-0511">Multifunctional enzyme</keyword>
<dbReference type="GO" id="GO:0004312">
    <property type="term" value="F:fatty acid synthase activity"/>
    <property type="evidence" value="ECO:0007669"/>
    <property type="project" value="TreeGrafter"/>
</dbReference>
<evidence type="ECO:0000256" key="8">
    <source>
        <dbReference type="ARBA" id="ARBA00060158"/>
    </source>
</evidence>
<feature type="domain" description="Carrier" evidence="13">
    <location>
        <begin position="3355"/>
        <end position="3430"/>
    </location>
</feature>
<dbReference type="Gene3D" id="3.40.50.720">
    <property type="entry name" value="NAD(P)-binding Rossmann-like Domain"/>
    <property type="match status" value="2"/>
</dbReference>
<evidence type="ECO:0000256" key="4">
    <source>
        <dbReference type="ARBA" id="ARBA00022737"/>
    </source>
</evidence>
<dbReference type="InterPro" id="IPR016036">
    <property type="entry name" value="Malonyl_transacylase_ACP-bd"/>
</dbReference>
<feature type="domain" description="Ketosynthase family 3 (KS3)" evidence="14">
    <location>
        <begin position="1724"/>
        <end position="2152"/>
    </location>
</feature>
<dbReference type="CDD" id="cd08956">
    <property type="entry name" value="KR_3_FAS_SDR_x"/>
    <property type="match status" value="2"/>
</dbReference>
<comment type="subunit">
    <text evidence="10">Homodimer. Erythronolide synthase is composed of EryAI, EryAII and EryAIII multimodular (2 modules) polypeptides each coding for a functional synthase subunit which participates in 2 of the six FAS-like elongation steps required for formation of the polyketide. Module 1, 2, 3, 4, 5, and 6 participating in biosynthesis steps 1, 2, 3, 4, 5, and 6, respectively.</text>
</comment>
<dbReference type="InterPro" id="IPR009081">
    <property type="entry name" value="PP-bd_ACP"/>
</dbReference>
<dbReference type="InterPro" id="IPR001227">
    <property type="entry name" value="Ac_transferase_dom_sf"/>
</dbReference>
<keyword evidence="2" id="KW-0597">Phosphoprotein</keyword>
<dbReference type="PROSITE" id="PS52004">
    <property type="entry name" value="KS3_2"/>
    <property type="match status" value="2"/>
</dbReference>
<dbReference type="FunFam" id="3.40.366.10:FF:000002">
    <property type="entry name" value="Probable polyketide synthase 2"/>
    <property type="match status" value="2"/>
</dbReference>
<dbReference type="InterPro" id="IPR020807">
    <property type="entry name" value="PKS_DH"/>
</dbReference>
<evidence type="ECO:0000256" key="11">
    <source>
        <dbReference type="ARBA" id="ARBA00066981"/>
    </source>
</evidence>
<feature type="domain" description="Carrier" evidence="13">
    <location>
        <begin position="1632"/>
        <end position="1707"/>
    </location>
</feature>
<dbReference type="SMART" id="SM00827">
    <property type="entry name" value="PKS_AT"/>
    <property type="match status" value="2"/>
</dbReference>
<evidence type="ECO:0000256" key="10">
    <source>
        <dbReference type="ARBA" id="ARBA00063272"/>
    </source>
</evidence>
<feature type="domain" description="PKS/mFAS DH" evidence="15">
    <location>
        <begin position="914"/>
        <end position="1187"/>
    </location>
</feature>
<protein>
    <recommendedName>
        <fullName evidence="11">6-deoxyerythronolide-B synthase</fullName>
        <ecNumber evidence="11">2.3.1.94</ecNumber>
    </recommendedName>
</protein>
<feature type="active site" description="Proton acceptor; for dehydratase activity" evidence="12">
    <location>
        <position position="946"/>
    </location>
</feature>
<dbReference type="PROSITE" id="PS50075">
    <property type="entry name" value="CARRIER"/>
    <property type="match status" value="2"/>
</dbReference>
<dbReference type="Pfam" id="PF08659">
    <property type="entry name" value="KR"/>
    <property type="match status" value="2"/>
</dbReference>
<dbReference type="Gene3D" id="3.30.70.3290">
    <property type="match status" value="2"/>
</dbReference>
<dbReference type="Pfam" id="PF21089">
    <property type="entry name" value="PKS_DH_N"/>
    <property type="match status" value="2"/>
</dbReference>
<dbReference type="Gene3D" id="1.10.1200.10">
    <property type="entry name" value="ACP-like"/>
    <property type="match status" value="2"/>
</dbReference>
<dbReference type="Pfam" id="PF22953">
    <property type="entry name" value="SpnB_Rossmann"/>
    <property type="match status" value="2"/>
</dbReference>
<feature type="domain" description="Ketosynthase family 3 (KS3)" evidence="14">
    <location>
        <begin position="33"/>
        <end position="459"/>
    </location>
</feature>
<keyword evidence="4" id="KW-0677">Repeat</keyword>
<dbReference type="InterPro" id="IPR016035">
    <property type="entry name" value="Acyl_Trfase/lysoPLipase"/>
</dbReference>
<evidence type="ECO:0000259" key="15">
    <source>
        <dbReference type="PROSITE" id="PS52019"/>
    </source>
</evidence>